<accession>A0ABW3D4J9</accession>
<evidence type="ECO:0000313" key="4">
    <source>
        <dbReference type="Proteomes" id="UP001596978"/>
    </source>
</evidence>
<organism evidence="3 4">
    <name type="scientific">Sungkyunkwania multivorans</name>
    <dbReference type="NCBI Taxonomy" id="1173618"/>
    <lineage>
        <taxon>Bacteria</taxon>
        <taxon>Pseudomonadati</taxon>
        <taxon>Bacteroidota</taxon>
        <taxon>Flavobacteriia</taxon>
        <taxon>Flavobacteriales</taxon>
        <taxon>Flavobacteriaceae</taxon>
        <taxon>Sungkyunkwania</taxon>
    </lineage>
</organism>
<proteinExistence type="predicted"/>
<sequence length="156" mass="18039">MMKNTLLLLTVLGLLSLSSCTQDMNSETLLENPQTRTEVFNTISENHEYMSAFMEHMQNTPHAMQMMQNNKKIVGTMMKKEGMRMMMKDSTMMHSMMNNMMSDGKMMGNMMKMMHEKGMMSEDCMESCTKMMSNKGMDMKGMNKMDSSKKDAHKHH</sequence>
<keyword evidence="4" id="KW-1185">Reference proteome</keyword>
<comment type="caution">
    <text evidence="3">The sequence shown here is derived from an EMBL/GenBank/DDBJ whole genome shotgun (WGS) entry which is preliminary data.</text>
</comment>
<feature type="region of interest" description="Disordered" evidence="1">
    <location>
        <begin position="136"/>
        <end position="156"/>
    </location>
</feature>
<evidence type="ECO:0000256" key="2">
    <source>
        <dbReference type="SAM" id="SignalP"/>
    </source>
</evidence>
<feature type="signal peptide" evidence="2">
    <location>
        <begin position="1"/>
        <end position="21"/>
    </location>
</feature>
<feature type="chain" id="PRO_5045654320" evidence="2">
    <location>
        <begin position="22"/>
        <end position="156"/>
    </location>
</feature>
<gene>
    <name evidence="3" type="ORF">ACFQ1M_17125</name>
</gene>
<evidence type="ECO:0000256" key="1">
    <source>
        <dbReference type="SAM" id="MobiDB-lite"/>
    </source>
</evidence>
<dbReference type="Proteomes" id="UP001596978">
    <property type="component" value="Unassembled WGS sequence"/>
</dbReference>
<feature type="compositionally biased region" description="Basic and acidic residues" evidence="1">
    <location>
        <begin position="137"/>
        <end position="150"/>
    </location>
</feature>
<name>A0ABW3D4J9_9FLAO</name>
<keyword evidence="2" id="KW-0732">Signal</keyword>
<dbReference type="RefSeq" id="WP_386410565.1">
    <property type="nucleotide sequence ID" value="NZ_JBHTJH010000017.1"/>
</dbReference>
<protein>
    <submittedName>
        <fullName evidence="3">Uncharacterized protein</fullName>
    </submittedName>
</protein>
<evidence type="ECO:0000313" key="3">
    <source>
        <dbReference type="EMBL" id="MFD0863941.1"/>
    </source>
</evidence>
<reference evidence="4" key="1">
    <citation type="journal article" date="2019" name="Int. J. Syst. Evol. Microbiol.">
        <title>The Global Catalogue of Microorganisms (GCM) 10K type strain sequencing project: providing services to taxonomists for standard genome sequencing and annotation.</title>
        <authorList>
            <consortium name="The Broad Institute Genomics Platform"/>
            <consortium name="The Broad Institute Genome Sequencing Center for Infectious Disease"/>
            <person name="Wu L."/>
            <person name="Ma J."/>
        </authorList>
    </citation>
    <scope>NUCLEOTIDE SEQUENCE [LARGE SCALE GENOMIC DNA]</scope>
    <source>
        <strain evidence="4">CCUG 62952</strain>
    </source>
</reference>
<dbReference type="EMBL" id="JBHTJH010000017">
    <property type="protein sequence ID" value="MFD0863941.1"/>
    <property type="molecule type" value="Genomic_DNA"/>
</dbReference>
<dbReference type="PROSITE" id="PS51257">
    <property type="entry name" value="PROKAR_LIPOPROTEIN"/>
    <property type="match status" value="1"/>
</dbReference>